<dbReference type="RefSeq" id="WP_226179248.1">
    <property type="nucleotide sequence ID" value="NZ_JAJADR010000007.1"/>
</dbReference>
<feature type="region of interest" description="Disordered" evidence="1">
    <location>
        <begin position="57"/>
        <end position="77"/>
    </location>
</feature>
<comment type="caution">
    <text evidence="2">The sequence shown here is derived from an EMBL/GenBank/DDBJ whole genome shotgun (WGS) entry which is preliminary data.</text>
</comment>
<gene>
    <name evidence="2" type="ORF">LGH74_20660</name>
</gene>
<organism evidence="2 3">
    <name type="scientific">Hymenobacter lucidus</name>
    <dbReference type="NCBI Taxonomy" id="2880930"/>
    <lineage>
        <taxon>Bacteria</taxon>
        <taxon>Pseudomonadati</taxon>
        <taxon>Bacteroidota</taxon>
        <taxon>Cytophagia</taxon>
        <taxon>Cytophagales</taxon>
        <taxon>Hymenobacteraceae</taxon>
        <taxon>Hymenobacter</taxon>
    </lineage>
</organism>
<sequence length="77" mass="7882">MPAIPTSSSRPYVSRRKRSHSSESSGLSAKATAGLLSLLIFALLASLAVIAAHLPDEEPGRAPNTISAAVTAPATNQ</sequence>
<name>A0ABS8AXA8_9BACT</name>
<evidence type="ECO:0000313" key="3">
    <source>
        <dbReference type="Proteomes" id="UP001165296"/>
    </source>
</evidence>
<evidence type="ECO:0000313" key="2">
    <source>
        <dbReference type="EMBL" id="MCB2410417.1"/>
    </source>
</evidence>
<reference evidence="2" key="1">
    <citation type="submission" date="2021-10" db="EMBL/GenBank/DDBJ databases">
        <authorList>
            <person name="Dean J.D."/>
            <person name="Kim M.K."/>
            <person name="Newey C.N."/>
            <person name="Stoker T.S."/>
            <person name="Thompson D.W."/>
            <person name="Grose J.H."/>
        </authorList>
    </citation>
    <scope>NUCLEOTIDE SEQUENCE</scope>
    <source>
        <strain evidence="2">BT178</strain>
    </source>
</reference>
<keyword evidence="3" id="KW-1185">Reference proteome</keyword>
<feature type="region of interest" description="Disordered" evidence="1">
    <location>
        <begin position="1"/>
        <end position="28"/>
    </location>
</feature>
<dbReference type="Proteomes" id="UP001165296">
    <property type="component" value="Unassembled WGS sequence"/>
</dbReference>
<feature type="compositionally biased region" description="Polar residues" evidence="1">
    <location>
        <begin position="64"/>
        <end position="77"/>
    </location>
</feature>
<dbReference type="EMBL" id="JAJADR010000007">
    <property type="protein sequence ID" value="MCB2410417.1"/>
    <property type="molecule type" value="Genomic_DNA"/>
</dbReference>
<feature type="compositionally biased region" description="Polar residues" evidence="1">
    <location>
        <begin position="1"/>
        <end position="11"/>
    </location>
</feature>
<accession>A0ABS8AXA8</accession>
<protein>
    <submittedName>
        <fullName evidence="2">Uncharacterized protein</fullName>
    </submittedName>
</protein>
<evidence type="ECO:0000256" key="1">
    <source>
        <dbReference type="SAM" id="MobiDB-lite"/>
    </source>
</evidence>
<proteinExistence type="predicted"/>